<dbReference type="AlphaFoldDB" id="A0A2A2LSW0"/>
<feature type="compositionally biased region" description="Low complexity" evidence="1">
    <location>
        <begin position="130"/>
        <end position="146"/>
    </location>
</feature>
<protein>
    <submittedName>
        <fullName evidence="2">Uncharacterized protein</fullName>
    </submittedName>
</protein>
<feature type="region of interest" description="Disordered" evidence="1">
    <location>
        <begin position="184"/>
        <end position="214"/>
    </location>
</feature>
<feature type="compositionally biased region" description="Basic and acidic residues" evidence="1">
    <location>
        <begin position="320"/>
        <end position="333"/>
    </location>
</feature>
<name>A0A2A2LSW0_9BILA</name>
<gene>
    <name evidence="2" type="ORF">WR25_05577</name>
</gene>
<proteinExistence type="predicted"/>
<feature type="region of interest" description="Disordered" evidence="1">
    <location>
        <begin position="126"/>
        <end position="151"/>
    </location>
</feature>
<sequence length="340" mass="36912">MSDKQQQQSPGVQQCPVSSSPSSEVVMCAQGTLRDAKTCNKFAHDIESVEDLRLLPHMLPVTGSPSTSSSRTASSVTGTMGTTTGLATPSISSVSFATSVTGSPGSDRTANDALLIYVARGYTGREKKLSPSTGSTNSSRSSTALSPNPYDKVCRRMRNSSCSSASSGFRSPVRVNSNMSVNTSSEMDIGRLPDPFTEDPRTPPSRFYDTTAPPTATLNKYARGARSMKDLRKIENDFPEKKNKDNAADVYLIEPIQGSCEAVIREYSIESLEDLRLLPSFSEICISHTAISFTPPSSRRTWSDGSLAELQELPSMSQSPKKENKNRSPDDSKRKMKYMS</sequence>
<feature type="region of interest" description="Disordered" evidence="1">
    <location>
        <begin position="311"/>
        <end position="340"/>
    </location>
</feature>
<evidence type="ECO:0000313" key="2">
    <source>
        <dbReference type="EMBL" id="PAV89346.1"/>
    </source>
</evidence>
<accession>A0A2A2LSW0</accession>
<reference evidence="2 3" key="1">
    <citation type="journal article" date="2017" name="Curr. Biol.">
        <title>Genome architecture and evolution of a unichromosomal asexual nematode.</title>
        <authorList>
            <person name="Fradin H."/>
            <person name="Zegar C."/>
            <person name="Gutwein M."/>
            <person name="Lucas J."/>
            <person name="Kovtun M."/>
            <person name="Corcoran D."/>
            <person name="Baugh L.R."/>
            <person name="Kiontke K."/>
            <person name="Gunsalus K."/>
            <person name="Fitch D.H."/>
            <person name="Piano F."/>
        </authorList>
    </citation>
    <scope>NUCLEOTIDE SEQUENCE [LARGE SCALE GENOMIC DNA]</scope>
    <source>
        <strain evidence="2">PF1309</strain>
    </source>
</reference>
<feature type="region of interest" description="Disordered" evidence="1">
    <location>
        <begin position="60"/>
        <end position="88"/>
    </location>
</feature>
<feature type="compositionally biased region" description="Low complexity" evidence="1">
    <location>
        <begin position="60"/>
        <end position="85"/>
    </location>
</feature>
<dbReference type="OrthoDB" id="5775088at2759"/>
<evidence type="ECO:0000313" key="3">
    <source>
        <dbReference type="Proteomes" id="UP000218231"/>
    </source>
</evidence>
<feature type="region of interest" description="Disordered" evidence="1">
    <location>
        <begin position="1"/>
        <end position="24"/>
    </location>
</feature>
<organism evidence="2 3">
    <name type="scientific">Diploscapter pachys</name>
    <dbReference type="NCBI Taxonomy" id="2018661"/>
    <lineage>
        <taxon>Eukaryota</taxon>
        <taxon>Metazoa</taxon>
        <taxon>Ecdysozoa</taxon>
        <taxon>Nematoda</taxon>
        <taxon>Chromadorea</taxon>
        <taxon>Rhabditida</taxon>
        <taxon>Rhabditina</taxon>
        <taxon>Rhabditomorpha</taxon>
        <taxon>Rhabditoidea</taxon>
        <taxon>Rhabditidae</taxon>
        <taxon>Diploscapter</taxon>
    </lineage>
</organism>
<comment type="caution">
    <text evidence="2">The sequence shown here is derived from an EMBL/GenBank/DDBJ whole genome shotgun (WGS) entry which is preliminary data.</text>
</comment>
<keyword evidence="3" id="KW-1185">Reference proteome</keyword>
<dbReference type="Proteomes" id="UP000218231">
    <property type="component" value="Unassembled WGS sequence"/>
</dbReference>
<evidence type="ECO:0000256" key="1">
    <source>
        <dbReference type="SAM" id="MobiDB-lite"/>
    </source>
</evidence>
<dbReference type="EMBL" id="LIAE01006457">
    <property type="protein sequence ID" value="PAV89346.1"/>
    <property type="molecule type" value="Genomic_DNA"/>
</dbReference>